<dbReference type="InterPro" id="IPR050697">
    <property type="entry name" value="Adenylyl/Guanylyl_Cyclase_3/4"/>
</dbReference>
<dbReference type="RefSeq" id="WP_345211409.1">
    <property type="nucleotide sequence ID" value="NZ_BAABFT010000005.1"/>
</dbReference>
<feature type="domain" description="Guanylate cyclase" evidence="1">
    <location>
        <begin position="16"/>
        <end position="148"/>
    </location>
</feature>
<dbReference type="PANTHER" id="PTHR43081">
    <property type="entry name" value="ADENYLATE CYCLASE, TERMINAL-DIFFERENTIATION SPECIFIC-RELATED"/>
    <property type="match status" value="1"/>
</dbReference>
<dbReference type="EMBL" id="BAABFT010000005">
    <property type="protein sequence ID" value="GAA4323744.1"/>
    <property type="molecule type" value="Genomic_DNA"/>
</dbReference>
<sequence>MAILPADQLVTEMELAILFLDIRDFTGLLQHGSEKENIQTIKKLLDLFVKIITNFGGNIINRAGDGLYAVFGLDTTLRTAAKQALRSTKMLFESLEFVNQEFALSKFGFPLEVGIGLHTGKVIVEHEYSEDMPLSVMGLPVNIAARLQAHTKKVDNDLILSDAFYSQLAVVEHEKLGKNKKQVAIPGVRALQTIWLAGRSYHKVCNNYTLGITLDHHMAIAG</sequence>
<dbReference type="InterPro" id="IPR029787">
    <property type="entry name" value="Nucleotide_cyclase"/>
</dbReference>
<name>A0ABP8GGC2_9SPHI</name>
<comment type="caution">
    <text evidence="2">The sequence shown here is derived from an EMBL/GenBank/DDBJ whole genome shotgun (WGS) entry which is preliminary data.</text>
</comment>
<dbReference type="Pfam" id="PF00211">
    <property type="entry name" value="Guanylate_cyc"/>
    <property type="match status" value="1"/>
</dbReference>
<dbReference type="PROSITE" id="PS50125">
    <property type="entry name" value="GUANYLATE_CYCLASE_2"/>
    <property type="match status" value="1"/>
</dbReference>
<evidence type="ECO:0000313" key="2">
    <source>
        <dbReference type="EMBL" id="GAA4323744.1"/>
    </source>
</evidence>
<accession>A0ABP8GGC2</accession>
<evidence type="ECO:0000313" key="3">
    <source>
        <dbReference type="Proteomes" id="UP001500582"/>
    </source>
</evidence>
<dbReference type="CDD" id="cd07302">
    <property type="entry name" value="CHD"/>
    <property type="match status" value="1"/>
</dbReference>
<dbReference type="InterPro" id="IPR001054">
    <property type="entry name" value="A/G_cyclase"/>
</dbReference>
<organism evidence="2 3">
    <name type="scientific">Mucilaginibacter gynuensis</name>
    <dbReference type="NCBI Taxonomy" id="1302236"/>
    <lineage>
        <taxon>Bacteria</taxon>
        <taxon>Pseudomonadati</taxon>
        <taxon>Bacteroidota</taxon>
        <taxon>Sphingobacteriia</taxon>
        <taxon>Sphingobacteriales</taxon>
        <taxon>Sphingobacteriaceae</taxon>
        <taxon>Mucilaginibacter</taxon>
    </lineage>
</organism>
<gene>
    <name evidence="2" type="ORF">GCM10023149_24900</name>
</gene>
<evidence type="ECO:0000259" key="1">
    <source>
        <dbReference type="PROSITE" id="PS50125"/>
    </source>
</evidence>
<reference evidence="3" key="1">
    <citation type="journal article" date="2019" name="Int. J. Syst. Evol. Microbiol.">
        <title>The Global Catalogue of Microorganisms (GCM) 10K type strain sequencing project: providing services to taxonomists for standard genome sequencing and annotation.</title>
        <authorList>
            <consortium name="The Broad Institute Genomics Platform"/>
            <consortium name="The Broad Institute Genome Sequencing Center for Infectious Disease"/>
            <person name="Wu L."/>
            <person name="Ma J."/>
        </authorList>
    </citation>
    <scope>NUCLEOTIDE SEQUENCE [LARGE SCALE GENOMIC DNA]</scope>
    <source>
        <strain evidence="3">JCM 17705</strain>
    </source>
</reference>
<dbReference type="PANTHER" id="PTHR43081:SF1">
    <property type="entry name" value="ADENYLATE CYCLASE, TERMINAL-DIFFERENTIATION SPECIFIC"/>
    <property type="match status" value="1"/>
</dbReference>
<dbReference type="Proteomes" id="UP001500582">
    <property type="component" value="Unassembled WGS sequence"/>
</dbReference>
<protein>
    <recommendedName>
        <fullName evidence="1">Guanylate cyclase domain-containing protein</fullName>
    </recommendedName>
</protein>
<proteinExistence type="predicted"/>
<dbReference type="SUPFAM" id="SSF55073">
    <property type="entry name" value="Nucleotide cyclase"/>
    <property type="match status" value="1"/>
</dbReference>
<keyword evidence="3" id="KW-1185">Reference proteome</keyword>
<dbReference type="Gene3D" id="3.30.70.1230">
    <property type="entry name" value="Nucleotide cyclase"/>
    <property type="match status" value="1"/>
</dbReference>
<dbReference type="SMART" id="SM00044">
    <property type="entry name" value="CYCc"/>
    <property type="match status" value="1"/>
</dbReference>